<dbReference type="Proteomes" id="UP000653477">
    <property type="component" value="Unassembled WGS sequence"/>
</dbReference>
<feature type="chain" id="PRO_5046456528" description="Lipoprotein" evidence="1">
    <location>
        <begin position="21"/>
        <end position="145"/>
    </location>
</feature>
<comment type="caution">
    <text evidence="2">The sequence shown here is derived from an EMBL/GenBank/DDBJ whole genome shotgun (WGS) entry which is preliminary data.</text>
</comment>
<keyword evidence="1" id="KW-0732">Signal</keyword>
<proteinExistence type="predicted"/>
<evidence type="ECO:0008006" key="4">
    <source>
        <dbReference type="Google" id="ProtNLM"/>
    </source>
</evidence>
<protein>
    <recommendedName>
        <fullName evidence="4">Lipoprotein</fullName>
    </recommendedName>
</protein>
<dbReference type="RefSeq" id="WP_188807862.1">
    <property type="nucleotide sequence ID" value="NZ_BMPU01000002.1"/>
</dbReference>
<sequence>MKASKLLWAVVMALTFVLTSCDRVTDEPTIEGKMNKFFDSQAQQKSFRVLTASGKPYNHKIDWHIIGILDPKSETYLTKKIDTLSNGDLKISYDWVAFIVRENKSVIDVEVQKNETGQDRSVDFVAQDNHKGLASPSMTVIQRAK</sequence>
<dbReference type="PROSITE" id="PS51257">
    <property type="entry name" value="PROKAR_LIPOPROTEIN"/>
    <property type="match status" value="1"/>
</dbReference>
<organism evidence="2 3">
    <name type="scientific">Porphyromonas pasteri</name>
    <dbReference type="NCBI Taxonomy" id="1583331"/>
    <lineage>
        <taxon>Bacteria</taxon>
        <taxon>Pseudomonadati</taxon>
        <taxon>Bacteroidota</taxon>
        <taxon>Bacteroidia</taxon>
        <taxon>Bacteroidales</taxon>
        <taxon>Porphyromonadaceae</taxon>
        <taxon>Porphyromonas</taxon>
    </lineage>
</organism>
<dbReference type="EMBL" id="BMPU01000002">
    <property type="protein sequence ID" value="GGM51941.1"/>
    <property type="molecule type" value="Genomic_DNA"/>
</dbReference>
<evidence type="ECO:0000313" key="3">
    <source>
        <dbReference type="Proteomes" id="UP000653477"/>
    </source>
</evidence>
<evidence type="ECO:0000256" key="1">
    <source>
        <dbReference type="SAM" id="SignalP"/>
    </source>
</evidence>
<name>A0ABQ2H681_9PORP</name>
<reference evidence="3" key="1">
    <citation type="journal article" date="2019" name="Int. J. Syst. Evol. Microbiol.">
        <title>The Global Catalogue of Microorganisms (GCM) 10K type strain sequencing project: providing services to taxonomists for standard genome sequencing and annotation.</title>
        <authorList>
            <consortium name="The Broad Institute Genomics Platform"/>
            <consortium name="The Broad Institute Genome Sequencing Center for Infectious Disease"/>
            <person name="Wu L."/>
            <person name="Ma J."/>
        </authorList>
    </citation>
    <scope>NUCLEOTIDE SEQUENCE [LARGE SCALE GENOMIC DNA]</scope>
    <source>
        <strain evidence="3">JCM 30531</strain>
    </source>
</reference>
<accession>A0ABQ2H681</accession>
<keyword evidence="3" id="KW-1185">Reference proteome</keyword>
<gene>
    <name evidence="2" type="ORF">GCM10007088_08230</name>
</gene>
<feature type="signal peptide" evidence="1">
    <location>
        <begin position="1"/>
        <end position="20"/>
    </location>
</feature>
<evidence type="ECO:0000313" key="2">
    <source>
        <dbReference type="EMBL" id="GGM51941.1"/>
    </source>
</evidence>